<dbReference type="PROSITE" id="PS50262">
    <property type="entry name" value="G_PROTEIN_RECEP_F1_2"/>
    <property type="match status" value="1"/>
</dbReference>
<evidence type="ECO:0000256" key="7">
    <source>
        <dbReference type="ARBA" id="ARBA00023136"/>
    </source>
</evidence>
<organism evidence="13 14">
    <name type="scientific">Habropoda laboriosa</name>
    <dbReference type="NCBI Taxonomy" id="597456"/>
    <lineage>
        <taxon>Eukaryota</taxon>
        <taxon>Metazoa</taxon>
        <taxon>Ecdysozoa</taxon>
        <taxon>Arthropoda</taxon>
        <taxon>Hexapoda</taxon>
        <taxon>Insecta</taxon>
        <taxon>Pterygota</taxon>
        <taxon>Neoptera</taxon>
        <taxon>Endopterygota</taxon>
        <taxon>Hymenoptera</taxon>
        <taxon>Apocrita</taxon>
        <taxon>Aculeata</taxon>
        <taxon>Apoidea</taxon>
        <taxon>Anthophila</taxon>
        <taxon>Apidae</taxon>
        <taxon>Habropoda</taxon>
    </lineage>
</organism>
<keyword evidence="6" id="KW-0297">G-protein coupled receptor</keyword>
<keyword evidence="9 13" id="KW-0675">Receptor</keyword>
<evidence type="ECO:0000256" key="11">
    <source>
        <dbReference type="SAM" id="Phobius"/>
    </source>
</evidence>
<protein>
    <submittedName>
        <fullName evidence="13">5-hydroxytryptamine receptor 1</fullName>
    </submittedName>
</protein>
<comment type="similarity">
    <text evidence="2">Belongs to the G-protein coupled receptor 1 family.</text>
</comment>
<evidence type="ECO:0000256" key="4">
    <source>
        <dbReference type="ARBA" id="ARBA00022692"/>
    </source>
</evidence>
<feature type="transmembrane region" description="Helical" evidence="11">
    <location>
        <begin position="211"/>
        <end position="233"/>
    </location>
</feature>
<reference evidence="13 14" key="1">
    <citation type="submission" date="2015-07" db="EMBL/GenBank/DDBJ databases">
        <title>The genome of Habropoda laboriosa.</title>
        <authorList>
            <person name="Pan H."/>
            <person name="Kapheim K."/>
        </authorList>
    </citation>
    <scope>NUCLEOTIDE SEQUENCE [LARGE SCALE GENOMIC DNA]</scope>
    <source>
        <strain evidence="13">0110345459</strain>
    </source>
</reference>
<evidence type="ECO:0000256" key="1">
    <source>
        <dbReference type="ARBA" id="ARBA00004651"/>
    </source>
</evidence>
<feature type="transmembrane region" description="Helical" evidence="11">
    <location>
        <begin position="245"/>
        <end position="268"/>
    </location>
</feature>
<proteinExistence type="inferred from homology"/>
<dbReference type="PRINTS" id="PR00237">
    <property type="entry name" value="GPCRRHODOPSN"/>
</dbReference>
<dbReference type="EMBL" id="KQ414731">
    <property type="protein sequence ID" value="KOC62424.1"/>
    <property type="molecule type" value="Genomic_DNA"/>
</dbReference>
<evidence type="ECO:0000256" key="6">
    <source>
        <dbReference type="ARBA" id="ARBA00023040"/>
    </source>
</evidence>
<dbReference type="InterPro" id="IPR000276">
    <property type="entry name" value="GPCR_Rhodpsn"/>
</dbReference>
<dbReference type="AlphaFoldDB" id="A0A0L7QV41"/>
<name>A0A0L7QV41_9HYME</name>
<evidence type="ECO:0000256" key="2">
    <source>
        <dbReference type="ARBA" id="ARBA00010663"/>
    </source>
</evidence>
<dbReference type="GO" id="GO:0005886">
    <property type="term" value="C:plasma membrane"/>
    <property type="evidence" value="ECO:0007669"/>
    <property type="project" value="UniProtKB-SubCell"/>
</dbReference>
<dbReference type="GO" id="GO:0071880">
    <property type="term" value="P:adenylate cyclase-activating adrenergic receptor signaling pathway"/>
    <property type="evidence" value="ECO:0007669"/>
    <property type="project" value="TreeGrafter"/>
</dbReference>
<keyword evidence="3" id="KW-1003">Cell membrane</keyword>
<dbReference type="GO" id="GO:0043410">
    <property type="term" value="P:positive regulation of MAPK cascade"/>
    <property type="evidence" value="ECO:0007669"/>
    <property type="project" value="TreeGrafter"/>
</dbReference>
<evidence type="ECO:0000256" key="9">
    <source>
        <dbReference type="ARBA" id="ARBA00023170"/>
    </source>
</evidence>
<dbReference type="OrthoDB" id="5951059at2759"/>
<keyword evidence="14" id="KW-1185">Reference proteome</keyword>
<keyword evidence="7 11" id="KW-0472">Membrane</keyword>
<evidence type="ECO:0000259" key="12">
    <source>
        <dbReference type="PROSITE" id="PS50262"/>
    </source>
</evidence>
<evidence type="ECO:0000256" key="10">
    <source>
        <dbReference type="ARBA" id="ARBA00023224"/>
    </source>
</evidence>
<gene>
    <name evidence="13" type="ORF">WH47_03837</name>
</gene>
<keyword evidence="5 11" id="KW-1133">Transmembrane helix</keyword>
<comment type="subcellular location">
    <subcellularLocation>
        <location evidence="1">Cell membrane</location>
        <topology evidence="1">Multi-pass membrane protein</topology>
    </subcellularLocation>
</comment>
<keyword evidence="8" id="KW-1015">Disulfide bond</keyword>
<feature type="domain" description="G-protein coupled receptors family 1 profile" evidence="12">
    <location>
        <begin position="207"/>
        <end position="265"/>
    </location>
</feature>
<dbReference type="Pfam" id="PF00001">
    <property type="entry name" value="7tm_1"/>
    <property type="match status" value="1"/>
</dbReference>
<dbReference type="GO" id="GO:0004993">
    <property type="term" value="F:G protein-coupled serotonin receptor activity"/>
    <property type="evidence" value="ECO:0007669"/>
    <property type="project" value="UniProtKB-ARBA"/>
</dbReference>
<dbReference type="Gene3D" id="1.20.1070.10">
    <property type="entry name" value="Rhodopsin 7-helix transmembrane proteins"/>
    <property type="match status" value="1"/>
</dbReference>
<sequence length="340" mass="37706">MCESKNRRVWKMLARGQSGKVSVAGKPEWKCQYCIIDESAKVSIVGQREKVSIVGQSGKVSVIGENGKVGIAGQRRKVTAVGKPEWKCQYCIIDESAKVSIVGQREKVSIVGQGGKVAIVNQSGKVSVEGQSANCSGHGTRCFASGPRKSNESQCPMLQKLEKPIPSTTTTPPMTSTKSTIVRNHLNSTCSVTNSPHQKKLRFHLAKERKASTTLGIIMSAFTICWLPFFVLALVKPFRDAIPPFLSSLFLWLGYCNSLLNPIIYATLNRDFRKPFREILYFRCSNLNHMMREEFYQSQYGDPINNYEIKAGEMDGDERLDNQGIEAIDVGANAPNESFL</sequence>
<evidence type="ECO:0000256" key="5">
    <source>
        <dbReference type="ARBA" id="ARBA00022989"/>
    </source>
</evidence>
<evidence type="ECO:0000313" key="14">
    <source>
        <dbReference type="Proteomes" id="UP000053825"/>
    </source>
</evidence>
<dbReference type="PANTHER" id="PTHR24248:SF199">
    <property type="entry name" value="IP13425P-RELATED"/>
    <property type="match status" value="1"/>
</dbReference>
<evidence type="ECO:0000313" key="13">
    <source>
        <dbReference type="EMBL" id="KOC62424.1"/>
    </source>
</evidence>
<keyword evidence="4 11" id="KW-0812">Transmembrane</keyword>
<dbReference type="STRING" id="597456.A0A0L7QV41"/>
<evidence type="ECO:0000256" key="8">
    <source>
        <dbReference type="ARBA" id="ARBA00023157"/>
    </source>
</evidence>
<accession>A0A0L7QV41</accession>
<dbReference type="SUPFAM" id="SSF81321">
    <property type="entry name" value="Family A G protein-coupled receptor-like"/>
    <property type="match status" value="1"/>
</dbReference>
<evidence type="ECO:0000256" key="3">
    <source>
        <dbReference type="ARBA" id="ARBA00022475"/>
    </source>
</evidence>
<dbReference type="InterPro" id="IPR017452">
    <property type="entry name" value="GPCR_Rhodpsn_7TM"/>
</dbReference>
<dbReference type="Proteomes" id="UP000053825">
    <property type="component" value="Unassembled WGS sequence"/>
</dbReference>
<keyword evidence="10" id="KW-0807">Transducer</keyword>
<dbReference type="PANTHER" id="PTHR24248">
    <property type="entry name" value="ADRENERGIC RECEPTOR-RELATED G-PROTEIN COUPLED RECEPTOR"/>
    <property type="match status" value="1"/>
</dbReference>